<feature type="domain" description="Tail specific protease" evidence="2">
    <location>
        <begin position="198"/>
        <end position="402"/>
    </location>
</feature>
<evidence type="ECO:0000259" key="2">
    <source>
        <dbReference type="SMART" id="SM00245"/>
    </source>
</evidence>
<name>A0ABS8A8A2_9BACT</name>
<dbReference type="InterPro" id="IPR036034">
    <property type="entry name" value="PDZ_sf"/>
</dbReference>
<feature type="chain" id="PRO_5047095396" description="Tail specific protease domain-containing protein" evidence="1">
    <location>
        <begin position="27"/>
        <end position="424"/>
    </location>
</feature>
<protein>
    <recommendedName>
        <fullName evidence="2">Tail specific protease domain-containing protein</fullName>
    </recommendedName>
</protein>
<evidence type="ECO:0000313" key="4">
    <source>
        <dbReference type="Proteomes" id="UP001165297"/>
    </source>
</evidence>
<dbReference type="Gene3D" id="2.30.42.10">
    <property type="match status" value="1"/>
</dbReference>
<dbReference type="PANTHER" id="PTHR11261:SF3">
    <property type="entry name" value="RETINOL-BINDING PROTEIN 3"/>
    <property type="match status" value="1"/>
</dbReference>
<feature type="signal peptide" evidence="1">
    <location>
        <begin position="1"/>
        <end position="26"/>
    </location>
</feature>
<reference evidence="3" key="1">
    <citation type="submission" date="2021-10" db="EMBL/GenBank/DDBJ databases">
        <authorList>
            <person name="Dean J.D."/>
            <person name="Kim M.K."/>
            <person name="Newey C.N."/>
            <person name="Stoker T.S."/>
            <person name="Thompson D.W."/>
            <person name="Grose J.H."/>
        </authorList>
    </citation>
    <scope>NUCLEOTIDE SEQUENCE</scope>
    <source>
        <strain evidence="3">BT635</strain>
    </source>
</reference>
<dbReference type="Pfam" id="PF14684">
    <property type="entry name" value="Tricorn_C1"/>
    <property type="match status" value="1"/>
</dbReference>
<accession>A0ABS8A8A2</accession>
<dbReference type="Gene3D" id="3.90.226.10">
    <property type="entry name" value="2-enoyl-CoA Hydratase, Chain A, domain 1"/>
    <property type="match status" value="1"/>
</dbReference>
<evidence type="ECO:0000256" key="1">
    <source>
        <dbReference type="SAM" id="SignalP"/>
    </source>
</evidence>
<dbReference type="SUPFAM" id="SSF52096">
    <property type="entry name" value="ClpP/crotonase"/>
    <property type="match status" value="1"/>
</dbReference>
<dbReference type="InterPro" id="IPR028204">
    <property type="entry name" value="Tricorn_C1"/>
</dbReference>
<dbReference type="RefSeq" id="WP_226182546.1">
    <property type="nucleotide sequence ID" value="NZ_JAJADQ010000001.1"/>
</dbReference>
<dbReference type="Proteomes" id="UP001165297">
    <property type="component" value="Unassembled WGS sequence"/>
</dbReference>
<dbReference type="Pfam" id="PF03572">
    <property type="entry name" value="Peptidase_S41"/>
    <property type="match status" value="1"/>
</dbReference>
<gene>
    <name evidence="3" type="ORF">LGH70_02995</name>
</gene>
<dbReference type="Gene3D" id="3.30.750.44">
    <property type="match status" value="1"/>
</dbReference>
<dbReference type="PANTHER" id="PTHR11261">
    <property type="entry name" value="INTERPHOTORECEPTOR RETINOID-BINDING PROTEIN"/>
    <property type="match status" value="1"/>
</dbReference>
<comment type="caution">
    <text evidence="3">The sequence shown here is derived from an EMBL/GenBank/DDBJ whole genome shotgun (WGS) entry which is preliminary data.</text>
</comment>
<dbReference type="InterPro" id="IPR005151">
    <property type="entry name" value="Tail-specific_protease"/>
</dbReference>
<evidence type="ECO:0000313" key="3">
    <source>
        <dbReference type="EMBL" id="MCB2376531.1"/>
    </source>
</evidence>
<sequence length="424" mass="46713">MPALFRLLCLLLGLLLGLLAPAGALRAQPAQLTPAQYQQDFDYFWTTVHENYCYFDKKQTDWARVRQLYAAQLSGINSRAQFVRLLENALNELYDNHANLSTNLPDSRRLLPSGTDVWAGFQQGRAVVVAVRAGFGAERVGVRPGMEIVAVDDVPIEKALRPLLGRSLKAVDEAAREVALNQALAGTHNAPRKLTVRTQHRRRDLYPDKPTAQLEHIRYAGLLASRQLGTLGYIRLHNSLGDNRLIAAFDSALNTLGATTGLILDLRETPGGGNTTVARALMGRFITREQPYQRHEQPAEERRFGVRRSWVELVAPRGATYSRPLVVLVGRWTSSMGEGITVGLESMQRATIVGSEMARLNGSILSFRLPNSSFGFNIPTERLYRVDGLPREQFVPAQHLISGSSGEGDAALEKAVQVLKGGGK</sequence>
<organism evidence="3 4">
    <name type="scientific">Hymenobacter nitidus</name>
    <dbReference type="NCBI Taxonomy" id="2880929"/>
    <lineage>
        <taxon>Bacteria</taxon>
        <taxon>Pseudomonadati</taxon>
        <taxon>Bacteroidota</taxon>
        <taxon>Cytophagia</taxon>
        <taxon>Cytophagales</taxon>
        <taxon>Hymenobacteraceae</taxon>
        <taxon>Hymenobacter</taxon>
    </lineage>
</organism>
<proteinExistence type="predicted"/>
<keyword evidence="4" id="KW-1185">Reference proteome</keyword>
<dbReference type="InterPro" id="IPR029045">
    <property type="entry name" value="ClpP/crotonase-like_dom_sf"/>
</dbReference>
<keyword evidence="1" id="KW-0732">Signal</keyword>
<dbReference type="EMBL" id="JAJADQ010000001">
    <property type="protein sequence ID" value="MCB2376531.1"/>
    <property type="molecule type" value="Genomic_DNA"/>
</dbReference>
<dbReference type="SMART" id="SM00245">
    <property type="entry name" value="TSPc"/>
    <property type="match status" value="1"/>
</dbReference>